<dbReference type="SUPFAM" id="SSF64005">
    <property type="entry name" value="Undecaprenyl diphosphate synthase"/>
    <property type="match status" value="1"/>
</dbReference>
<feature type="binding site" evidence="2">
    <location>
        <begin position="16"/>
        <end position="19"/>
    </location>
    <ligand>
        <name>substrate</name>
    </ligand>
</feature>
<organism evidence="3 5">
    <name type="scientific">Porphyromonas macacae</name>
    <dbReference type="NCBI Taxonomy" id="28115"/>
    <lineage>
        <taxon>Bacteria</taxon>
        <taxon>Pseudomonadati</taxon>
        <taxon>Bacteroidota</taxon>
        <taxon>Bacteroidia</taxon>
        <taxon>Bacteroidales</taxon>
        <taxon>Porphyromonadaceae</taxon>
        <taxon>Porphyromonas</taxon>
    </lineage>
</organism>
<dbReference type="CDD" id="cd00475">
    <property type="entry name" value="Cis_IPPS"/>
    <property type="match status" value="1"/>
</dbReference>
<dbReference type="PANTHER" id="PTHR10291:SF0">
    <property type="entry name" value="DEHYDRODOLICHYL DIPHOSPHATE SYNTHASE 2"/>
    <property type="match status" value="1"/>
</dbReference>
<dbReference type="GO" id="GO:0000287">
    <property type="term" value="F:magnesium ion binding"/>
    <property type="evidence" value="ECO:0007669"/>
    <property type="project" value="UniProtKB-UniRule"/>
</dbReference>
<feature type="binding site" evidence="2">
    <location>
        <begin position="60"/>
        <end position="62"/>
    </location>
    <ligand>
        <name>substrate</name>
    </ligand>
</feature>
<comment type="subunit">
    <text evidence="2">Homodimer.</text>
</comment>
<dbReference type="HAMAP" id="MF_01139">
    <property type="entry name" value="ISPT"/>
    <property type="match status" value="1"/>
</dbReference>
<evidence type="ECO:0000256" key="1">
    <source>
        <dbReference type="ARBA" id="ARBA00022679"/>
    </source>
</evidence>
<feature type="binding site" evidence="2">
    <location>
        <position position="28"/>
    </location>
    <ligand>
        <name>substrate</name>
    </ligand>
</feature>
<proteinExistence type="inferred from homology"/>
<dbReference type="Proteomes" id="UP000254156">
    <property type="component" value="Unassembled WGS sequence"/>
</dbReference>
<feature type="binding site" evidence="2">
    <location>
        <position position="20"/>
    </location>
    <ligand>
        <name>substrate</name>
    </ligand>
</feature>
<sequence length="243" mass="27756">MQEIKAPHHIAIIMDGNGRWAKKQNKPRYEGHAAGADALRHVLKAAADCGVKMLTVYAFSTENWNRPDDEVCALMELLGHYLVAEREQLKKDGVRFETIGDESRLSPNIQQSLAGLKEATAQNNRITLVVALNYSGRQELVRMVRRLAEKALQGEINPAEIDEAVIESELYTSRYPEPDLLIRTGGEQRISNFLLWQISYSELYFTEVFWPDFGPDDLLKAIEEYNCRERRFGKTSEQIAQEQ</sequence>
<feature type="binding site" evidence="2">
    <location>
        <position position="66"/>
    </location>
    <ligand>
        <name>substrate</name>
    </ligand>
</feature>
<gene>
    <name evidence="4" type="primary">uppS</name>
    <name evidence="3" type="ORF">HQ47_05840</name>
    <name evidence="4" type="ORF">NCTC11632_02058</name>
</gene>
<dbReference type="PANTHER" id="PTHR10291">
    <property type="entry name" value="DEHYDRODOLICHYL DIPHOSPHATE SYNTHASE FAMILY MEMBER"/>
    <property type="match status" value="1"/>
</dbReference>
<evidence type="ECO:0000313" key="6">
    <source>
        <dbReference type="Proteomes" id="UP000254156"/>
    </source>
</evidence>
<evidence type="ECO:0000256" key="2">
    <source>
        <dbReference type="HAMAP-Rule" id="MF_01139"/>
    </source>
</evidence>
<keyword evidence="2" id="KW-0479">Metal-binding</keyword>
<dbReference type="STRING" id="28115.HQ47_05840"/>
<dbReference type="PROSITE" id="PS01066">
    <property type="entry name" value="UPP_SYNTHASE"/>
    <property type="match status" value="1"/>
</dbReference>
<keyword evidence="2" id="KW-0460">Magnesium</keyword>
<dbReference type="RefSeq" id="WP_025003500.1">
    <property type="nucleotide sequence ID" value="NZ_JASBZX010000003.1"/>
</dbReference>
<dbReference type="Pfam" id="PF01255">
    <property type="entry name" value="Prenyltransf"/>
    <property type="match status" value="1"/>
</dbReference>
<comment type="similarity">
    <text evidence="2">Belongs to the UPP synthase family.</text>
</comment>
<comment type="function">
    <text evidence="2">Catalyzes the condensation of isopentenyl diphosphate (IPP) with allylic pyrophosphates generating different type of terpenoids.</text>
</comment>
<feature type="active site" description="Proton acceptor" evidence="2">
    <location>
        <position position="63"/>
    </location>
</feature>
<dbReference type="EMBL" id="JRFA01000015">
    <property type="protein sequence ID" value="KGN74187.1"/>
    <property type="molecule type" value="Genomic_DNA"/>
</dbReference>
<keyword evidence="1 2" id="KW-0808">Transferase</keyword>
<dbReference type="GO" id="GO:0045547">
    <property type="term" value="F:ditrans,polycis-polyprenyl diphosphate synthase [(2E,6E)-farnesyl diphosphate specific] activity"/>
    <property type="evidence" value="ECO:0007669"/>
    <property type="project" value="TreeGrafter"/>
</dbReference>
<dbReference type="OrthoDB" id="4191603at2"/>
<dbReference type="NCBIfam" id="NF011405">
    <property type="entry name" value="PRK14830.1"/>
    <property type="match status" value="1"/>
</dbReference>
<dbReference type="FunFam" id="3.40.1180.10:FF:000001">
    <property type="entry name" value="(2E,6E)-farnesyl-diphosphate-specific ditrans,polycis-undecaprenyl-diphosphate synthase"/>
    <property type="match status" value="1"/>
</dbReference>
<dbReference type="Proteomes" id="UP000030103">
    <property type="component" value="Unassembled WGS sequence"/>
</dbReference>
<dbReference type="NCBIfam" id="TIGR00055">
    <property type="entry name" value="uppS"/>
    <property type="match status" value="1"/>
</dbReference>
<accession>A0A0A2GAV2</accession>
<dbReference type="InterPro" id="IPR036424">
    <property type="entry name" value="UPP_synth-like_sf"/>
</dbReference>
<evidence type="ECO:0000313" key="3">
    <source>
        <dbReference type="EMBL" id="KGN74187.1"/>
    </source>
</evidence>
<feature type="binding site" evidence="2">
    <location>
        <position position="32"/>
    </location>
    <ligand>
        <name>substrate</name>
    </ligand>
</feature>
<feature type="binding site" evidence="2">
    <location>
        <begin position="189"/>
        <end position="191"/>
    </location>
    <ligand>
        <name>substrate</name>
    </ligand>
</feature>
<dbReference type="EC" id="2.5.1.-" evidence="2"/>
<dbReference type="InterPro" id="IPR018520">
    <property type="entry name" value="UPP_synth-like_CS"/>
</dbReference>
<dbReference type="GO" id="GO:0016094">
    <property type="term" value="P:polyprenol biosynthetic process"/>
    <property type="evidence" value="ECO:0007669"/>
    <property type="project" value="TreeGrafter"/>
</dbReference>
<feature type="binding site" evidence="2">
    <location>
        <position position="64"/>
    </location>
    <ligand>
        <name>substrate</name>
    </ligand>
</feature>
<keyword evidence="5" id="KW-1185">Reference proteome</keyword>
<dbReference type="Gene3D" id="3.40.1180.10">
    <property type="entry name" value="Decaprenyl diphosphate synthase-like"/>
    <property type="match status" value="1"/>
</dbReference>
<dbReference type="eggNOG" id="COG0020">
    <property type="taxonomic scope" value="Bacteria"/>
</dbReference>
<comment type="cofactor">
    <cofactor evidence="2">
        <name>Mg(2+)</name>
        <dbReference type="ChEBI" id="CHEBI:18420"/>
    </cofactor>
    <text evidence="2">Binds 2 magnesium ions per subunit.</text>
</comment>
<protein>
    <recommendedName>
        <fullName evidence="2">Isoprenyl transferase</fullName>
        <ecNumber evidence="2">2.5.1.-</ecNumber>
    </recommendedName>
</protein>
<dbReference type="InterPro" id="IPR001441">
    <property type="entry name" value="UPP_synth-like"/>
</dbReference>
<evidence type="ECO:0000313" key="4">
    <source>
        <dbReference type="EMBL" id="SUB89927.1"/>
    </source>
</evidence>
<feature type="binding site" evidence="2">
    <location>
        <position position="15"/>
    </location>
    <ligand>
        <name>Mg(2+)</name>
        <dbReference type="ChEBI" id="CHEBI:18420"/>
    </ligand>
</feature>
<feature type="binding site" evidence="2">
    <location>
        <position position="202"/>
    </location>
    <ligand>
        <name>Mg(2+)</name>
        <dbReference type="ChEBI" id="CHEBI:18420"/>
    </ligand>
</feature>
<reference evidence="4 6" key="2">
    <citation type="submission" date="2018-06" db="EMBL/GenBank/DDBJ databases">
        <authorList>
            <consortium name="Pathogen Informatics"/>
            <person name="Doyle S."/>
        </authorList>
    </citation>
    <scope>NUCLEOTIDE SEQUENCE [LARGE SCALE GENOMIC DNA]</scope>
    <source>
        <strain evidence="4 6">NCTC11632</strain>
    </source>
</reference>
<dbReference type="AlphaFoldDB" id="A0A0A2GAV2"/>
<reference evidence="3 5" key="1">
    <citation type="submission" date="2014-09" db="EMBL/GenBank/DDBJ databases">
        <title>Draft Genome Sequence of Porphyromonas macacae COT-192_OH2859.</title>
        <authorList>
            <person name="Wallis C."/>
            <person name="Deusch O."/>
            <person name="O'Flynn C."/>
            <person name="Davis I."/>
            <person name="Horsfall A."/>
            <person name="Kirkwood N."/>
            <person name="Harris S."/>
            <person name="Eisen J.A."/>
            <person name="Coil D.A."/>
            <person name="Darling A.E."/>
            <person name="Jospin G."/>
            <person name="Alexiev A."/>
        </authorList>
    </citation>
    <scope>NUCLEOTIDE SEQUENCE [LARGE SCALE GENOMIC DNA]</scope>
    <source>
        <strain evidence="5">COT-192 OH2859</strain>
        <strain evidence="3">COT-192_OH2859</strain>
    </source>
</reference>
<dbReference type="EMBL" id="UGTF01000002">
    <property type="protein sequence ID" value="SUB89927.1"/>
    <property type="molecule type" value="Genomic_DNA"/>
</dbReference>
<feature type="active site" evidence="2">
    <location>
        <position position="15"/>
    </location>
</feature>
<name>A0A0A2GAV2_9PORP</name>
<evidence type="ECO:0000313" key="5">
    <source>
        <dbReference type="Proteomes" id="UP000030103"/>
    </source>
</evidence>
<feature type="binding site" evidence="2">
    <location>
        <position position="183"/>
    </location>
    <ligand>
        <name>substrate</name>
    </ligand>
</feature>